<name>A0A382MJE6_9ZZZZ</name>
<dbReference type="InterPro" id="IPR011635">
    <property type="entry name" value="CARDB"/>
</dbReference>
<dbReference type="AlphaFoldDB" id="A0A382MJE6"/>
<feature type="domain" description="CARDB" evidence="1">
    <location>
        <begin position="29"/>
        <end position="129"/>
    </location>
</feature>
<gene>
    <name evidence="2" type="ORF">METZ01_LOCUS301720</name>
</gene>
<protein>
    <recommendedName>
        <fullName evidence="1">CARDB domain-containing protein</fullName>
    </recommendedName>
</protein>
<evidence type="ECO:0000313" key="2">
    <source>
        <dbReference type="EMBL" id="SVC48866.1"/>
    </source>
</evidence>
<feature type="non-terminal residue" evidence="2">
    <location>
        <position position="197"/>
    </location>
</feature>
<reference evidence="2" key="1">
    <citation type="submission" date="2018-05" db="EMBL/GenBank/DDBJ databases">
        <authorList>
            <person name="Lanie J.A."/>
            <person name="Ng W.-L."/>
            <person name="Kazmierczak K.M."/>
            <person name="Andrzejewski T.M."/>
            <person name="Davidsen T.M."/>
            <person name="Wayne K.J."/>
            <person name="Tettelin H."/>
            <person name="Glass J.I."/>
            <person name="Rusch D."/>
            <person name="Podicherti R."/>
            <person name="Tsui H.-C.T."/>
            <person name="Winkler M.E."/>
        </authorList>
    </citation>
    <scope>NUCLEOTIDE SEQUENCE</scope>
</reference>
<dbReference type="Pfam" id="PF07705">
    <property type="entry name" value="CARDB"/>
    <property type="match status" value="1"/>
</dbReference>
<evidence type="ECO:0000259" key="1">
    <source>
        <dbReference type="Pfam" id="PF07705"/>
    </source>
</evidence>
<accession>A0A382MJE6</accession>
<dbReference type="Gene3D" id="2.60.40.10">
    <property type="entry name" value="Immunoglobulins"/>
    <property type="match status" value="1"/>
</dbReference>
<organism evidence="2">
    <name type="scientific">marine metagenome</name>
    <dbReference type="NCBI Taxonomy" id="408172"/>
    <lineage>
        <taxon>unclassified sequences</taxon>
        <taxon>metagenomes</taxon>
        <taxon>ecological metagenomes</taxon>
    </lineage>
</organism>
<proteinExistence type="predicted"/>
<dbReference type="InterPro" id="IPR013783">
    <property type="entry name" value="Ig-like_fold"/>
</dbReference>
<dbReference type="EMBL" id="UINC01093996">
    <property type="protein sequence ID" value="SVC48866.1"/>
    <property type="molecule type" value="Genomic_DNA"/>
</dbReference>
<sequence length="197" mass="21219">MSRKITALLLAMLILPFSAINAMGDENDPDLSINEISFSDDSPSGGDDVTITAEIANDGGTSGLISVTTNVSFYDDSTFIGKDTITIPGGNTADAEMDWTAVGGTHTIKVIVDEEEQISESDEDNNEDTEDIDVSYPPILLLDDDNSENNGGTRIQTDQYYSNALDNLTNSMAYDIIRLDSSADAPDIDTLSEYQLI</sequence>